<proteinExistence type="predicted"/>
<dbReference type="Proteomes" id="UP000282837">
    <property type="component" value="Unassembled WGS sequence"/>
</dbReference>
<feature type="region of interest" description="Disordered" evidence="1">
    <location>
        <begin position="1"/>
        <end position="27"/>
    </location>
</feature>
<evidence type="ECO:0000256" key="2">
    <source>
        <dbReference type="SAM" id="Phobius"/>
    </source>
</evidence>
<dbReference type="RefSeq" id="WP_127709885.1">
    <property type="nucleotide sequence ID" value="NZ_SACO01000009.1"/>
</dbReference>
<feature type="transmembrane region" description="Helical" evidence="2">
    <location>
        <begin position="33"/>
        <end position="66"/>
    </location>
</feature>
<name>A0A3S3TM71_9SPHN</name>
<feature type="compositionally biased region" description="Basic and acidic residues" evidence="1">
    <location>
        <begin position="1"/>
        <end position="10"/>
    </location>
</feature>
<comment type="caution">
    <text evidence="3">The sequence shown here is derived from an EMBL/GenBank/DDBJ whole genome shotgun (WGS) entry which is preliminary data.</text>
</comment>
<keyword evidence="2" id="KW-1133">Transmembrane helix</keyword>
<accession>A0A3S3TM71</accession>
<protein>
    <submittedName>
        <fullName evidence="3">Uncharacterized protein</fullName>
    </submittedName>
</protein>
<evidence type="ECO:0000313" key="3">
    <source>
        <dbReference type="EMBL" id="RVU04245.1"/>
    </source>
</evidence>
<keyword evidence="2" id="KW-0472">Membrane</keyword>
<evidence type="ECO:0000256" key="1">
    <source>
        <dbReference type="SAM" id="MobiDB-lite"/>
    </source>
</evidence>
<evidence type="ECO:0000313" key="4">
    <source>
        <dbReference type="Proteomes" id="UP000282837"/>
    </source>
</evidence>
<dbReference type="AlphaFoldDB" id="A0A3S3TM71"/>
<gene>
    <name evidence="3" type="ORF">EOE18_12150</name>
</gene>
<dbReference type="OrthoDB" id="7577940at2"/>
<sequence length="68" mass="7548">MFLDLRDPQPPHEPWNPPPRREPQLSKRNERMVLGLVGFNVLMLLLAPIAGATLLDVAIALIHAMAKG</sequence>
<organism evidence="3 4">
    <name type="scientific">Novosphingobium umbonatum</name>
    <dbReference type="NCBI Taxonomy" id="1908524"/>
    <lineage>
        <taxon>Bacteria</taxon>
        <taxon>Pseudomonadati</taxon>
        <taxon>Pseudomonadota</taxon>
        <taxon>Alphaproteobacteria</taxon>
        <taxon>Sphingomonadales</taxon>
        <taxon>Sphingomonadaceae</taxon>
        <taxon>Novosphingobium</taxon>
    </lineage>
</organism>
<keyword evidence="2" id="KW-0812">Transmembrane</keyword>
<dbReference type="EMBL" id="SACO01000009">
    <property type="protein sequence ID" value="RVU04245.1"/>
    <property type="molecule type" value="Genomic_DNA"/>
</dbReference>
<reference evidence="3 4" key="1">
    <citation type="submission" date="2019-01" db="EMBL/GenBank/DDBJ databases">
        <authorList>
            <person name="Chen W.-M."/>
        </authorList>
    </citation>
    <scope>NUCLEOTIDE SEQUENCE [LARGE SCALE GENOMIC DNA]</scope>
    <source>
        <strain evidence="3 4">FSY-9</strain>
    </source>
</reference>
<keyword evidence="4" id="KW-1185">Reference proteome</keyword>